<dbReference type="InterPro" id="IPR036397">
    <property type="entry name" value="RNaseH_sf"/>
</dbReference>
<dbReference type="SUPFAM" id="SSF53098">
    <property type="entry name" value="Ribonuclease H-like"/>
    <property type="match status" value="2"/>
</dbReference>
<keyword evidence="3" id="KW-0560">Oxidoreductase</keyword>
<dbReference type="InterPro" id="IPR008972">
    <property type="entry name" value="Cupredoxin"/>
</dbReference>
<dbReference type="CDD" id="cd13858">
    <property type="entry name" value="CuRO_1_tcLCC2_insect_like"/>
    <property type="match status" value="1"/>
</dbReference>
<dbReference type="InterPro" id="IPR012337">
    <property type="entry name" value="RNaseH-like_sf"/>
</dbReference>
<sequence length="1694" mass="192161">MTGKVVPQYCPITAARRWIPFAALFTVCKGDRVVVKVTNHFYSEGAVIHWHGTHQKGTPHMDGTPYLTQCPIQPHTSFVYNFTADTPGTHMWHAHIGYQEADGMFGTMIVRRSIAEEPHSNLYDNDLSEHTMIVWHWFGQATRELLSTSRYHGTSTPGEGLIINGFGGLEDFSGLRSDTFNTIPREVFTVQSCAVSSTQKFLVQQHITTSKHQANKQLNSKQRQLFLTQPTTSNVRSEFNIDLCRSLISADIPLYKLKNKVFREFLEKYTQHTIPDESTLRKTYAPSIYDETIQKIRDEIKDSSIWVSIDETPDKEGRLVGNVVIGLLSEQYSERILLHCDVLEKCNNKTIVKLFNKAMGILWPKGIMYDNVLFFISDAAPYMVKAGQALSVVYPKLTHFTCVAHAFHPPSRVNVLKEMYPEIPLPPKPILTRWGTWLEAVEYYAEHIDSINNVLLALDSEDAVSIDTAKTVTCDISVKNDLAHIQHSFSCIIKTLKSLQNRHLSLSESFEIINSTVEQLNRGRGKVADAVRAKVDTVLSKNPGYEELQKVVAVMSGESTVKINLDLSPADIVKLNYVPVTSCDVERSFSQYKSILRDNRRRFTFQHLKEMFGNKYRFRVIYNTAIPCPVQMSIDAHNLLVIASESGSFKPVPVQSIMINGGERYDFVLEANQAVGNYWVRFRGLDSCDSKNTKVHQLAVLHYDTADENLPAGTPTFEDAIADGVAKSNSNRDYIANAKNKGKALWDVIKKETGKTSENATQTIELLNNNRIVKDPQTVAELFNKYFANVTSYNTSQAINQTSITNCNINNNTIFLTPVSSLEILKIMKNLKNSLTGGFDEIPDIIKRCAALLTVPLVDICNSSIATGKFPENLKIAKVRPILKKGKMECIENYRPVSLLSVFSKIIEKVMYSRLISFLEVNNILCESQFGFRKGKGICNAIINFTESILSSKDNKEHTVGLFLDLSKAFDMVNHEILIQKLSRFGTRGLAGNWFASYLNNRKQIVEIGAVKSNIAPLTNGVPQGSILGPILFLLYINDLPISIAQAKTVLFADDTSLFNFEYKMLLNPMGEIAKDYTSNELIYVSELENIDSEAAQSINRDPDQVIYVDFKNNVYDSVDIPVRWPQVNSRTFAYPSFPLLTQRDEITRDLYCTDEDVCPPDQFCSCPYLYDIKLHSLVEMIFIDLEIQYNPTDKIPGFIFYEKLLWKTHLTNVASQCLPRLNLLKIIANRKWGSDITTMRLFYNAYIRSKLTYGCEIWGGASATHLQKIYVLQNSALRLCLGVPKTTSTVALEIECNIQPLRHYILQKDLKIHLKLQASSKSQIFFKLSDDILCNFYKIKKEEILFYTTDTLIAKTPVVNEIPPWKWVIPEHSILILGNHSKNDPPYILKLDSMELLCSTYKDHFQIYTDGSLNPNNGTSGAGYYIPKYQESYFIPCSSSSSLDTELLAIDSALQCVTQITEKSICILTDSKGAIFNIIKYVPHLYAHRLIPIQKQLSKLKELQKEITFQWIPSHCGIPANEKVDNIAKQATYLQPRPLQVISLSNALASVKSHFTNLWTNNWLSSDKGKILQSVQKKPNDLEIYKNFPRHVQTFLTRARTGHIVTQLYLHRFHLSDNPTCLWCNNHDEDLEHILLYCPSINHKRSKLKSSVPVAEETALQYILTTPHLWLLATGICNEHRSKYPSFLVKNYN</sequence>
<dbReference type="InterPro" id="IPR011707">
    <property type="entry name" value="Cu-oxidase-like_N"/>
</dbReference>
<evidence type="ECO:0000256" key="4">
    <source>
        <dbReference type="ARBA" id="ARBA00023008"/>
    </source>
</evidence>
<comment type="similarity">
    <text evidence="1">Belongs to the multicopper oxidase family.</text>
</comment>
<dbReference type="PANTHER" id="PTHR11709:SF394">
    <property type="entry name" value="FI03373P-RELATED"/>
    <property type="match status" value="1"/>
</dbReference>
<dbReference type="Gene3D" id="3.30.420.10">
    <property type="entry name" value="Ribonuclease H-like superfamily/Ribonuclease H"/>
    <property type="match status" value="1"/>
</dbReference>
<dbReference type="CDD" id="cd13884">
    <property type="entry name" value="CuRO_2_tcLCC_insect_like"/>
    <property type="match status" value="1"/>
</dbReference>
<dbReference type="Pfam" id="PF13966">
    <property type="entry name" value="zf-RVT"/>
    <property type="match status" value="1"/>
</dbReference>
<dbReference type="PROSITE" id="PS50879">
    <property type="entry name" value="RNASE_H_1"/>
    <property type="match status" value="1"/>
</dbReference>
<reference evidence="7 8" key="1">
    <citation type="journal article" date="2022" name="Allergy">
        <title>Genome assembly and annotation of Periplaneta americana reveal a comprehensive cockroach allergen profile.</title>
        <authorList>
            <person name="Wang L."/>
            <person name="Xiong Q."/>
            <person name="Saelim N."/>
            <person name="Wang L."/>
            <person name="Nong W."/>
            <person name="Wan A.T."/>
            <person name="Shi M."/>
            <person name="Liu X."/>
            <person name="Cao Q."/>
            <person name="Hui J.H.L."/>
            <person name="Sookrung N."/>
            <person name="Leung T.F."/>
            <person name="Tungtrongchitr A."/>
            <person name="Tsui S.K.W."/>
        </authorList>
    </citation>
    <scope>NUCLEOTIDE SEQUENCE [LARGE SCALE GENOMIC DNA]</scope>
    <source>
        <strain evidence="7">PWHHKU_190912</strain>
    </source>
</reference>
<evidence type="ECO:0000259" key="5">
    <source>
        <dbReference type="PROSITE" id="PS50878"/>
    </source>
</evidence>
<dbReference type="CDD" id="cd09276">
    <property type="entry name" value="Rnase_HI_RT_non_LTR"/>
    <property type="match status" value="1"/>
</dbReference>
<dbReference type="Pfam" id="PF00075">
    <property type="entry name" value="RNase_H"/>
    <property type="match status" value="1"/>
</dbReference>
<dbReference type="InterPro" id="IPR045087">
    <property type="entry name" value="Cu-oxidase_fam"/>
</dbReference>
<evidence type="ECO:0000313" key="7">
    <source>
        <dbReference type="EMBL" id="KAJ4444811.1"/>
    </source>
</evidence>
<dbReference type="InterPro" id="IPR007021">
    <property type="entry name" value="DUF659"/>
</dbReference>
<dbReference type="InterPro" id="IPR043502">
    <property type="entry name" value="DNA/RNA_pol_sf"/>
</dbReference>
<dbReference type="InterPro" id="IPR026960">
    <property type="entry name" value="RVT-Znf"/>
</dbReference>
<evidence type="ECO:0000256" key="2">
    <source>
        <dbReference type="ARBA" id="ARBA00022723"/>
    </source>
</evidence>
<feature type="domain" description="RNase H type-1" evidence="6">
    <location>
        <begin position="1402"/>
        <end position="1534"/>
    </location>
</feature>
<evidence type="ECO:0000313" key="8">
    <source>
        <dbReference type="Proteomes" id="UP001148838"/>
    </source>
</evidence>
<dbReference type="SUPFAM" id="SSF56672">
    <property type="entry name" value="DNA/RNA polymerases"/>
    <property type="match status" value="1"/>
</dbReference>
<protein>
    <submittedName>
        <fullName evidence="7">Uncharacterized protein</fullName>
    </submittedName>
</protein>
<dbReference type="SUPFAM" id="SSF49503">
    <property type="entry name" value="Cupredoxins"/>
    <property type="match status" value="2"/>
</dbReference>
<dbReference type="Pfam" id="PF00078">
    <property type="entry name" value="RVT_1"/>
    <property type="match status" value="1"/>
</dbReference>
<gene>
    <name evidence="7" type="ORF">ANN_06608</name>
</gene>
<dbReference type="EMBL" id="JAJSOF020000011">
    <property type="protein sequence ID" value="KAJ4444811.1"/>
    <property type="molecule type" value="Genomic_DNA"/>
</dbReference>
<dbReference type="InterPro" id="IPR002156">
    <property type="entry name" value="RNaseH_domain"/>
</dbReference>
<dbReference type="InterPro" id="IPR000477">
    <property type="entry name" value="RT_dom"/>
</dbReference>
<name>A0ABQ8TFM4_PERAM</name>
<dbReference type="CDD" id="cd01650">
    <property type="entry name" value="RT_nLTR_like"/>
    <property type="match status" value="1"/>
</dbReference>
<keyword evidence="4" id="KW-0186">Copper</keyword>
<dbReference type="Pfam" id="PF04937">
    <property type="entry name" value="DUF659"/>
    <property type="match status" value="1"/>
</dbReference>
<dbReference type="Proteomes" id="UP001148838">
    <property type="component" value="Unassembled WGS sequence"/>
</dbReference>
<dbReference type="Pfam" id="PF07732">
    <property type="entry name" value="Cu-oxidase_3"/>
    <property type="match status" value="1"/>
</dbReference>
<dbReference type="PANTHER" id="PTHR11709">
    <property type="entry name" value="MULTI-COPPER OXIDASE"/>
    <property type="match status" value="1"/>
</dbReference>
<keyword evidence="8" id="KW-1185">Reference proteome</keyword>
<keyword evidence="2" id="KW-0479">Metal-binding</keyword>
<organism evidence="7 8">
    <name type="scientific">Periplaneta americana</name>
    <name type="common">American cockroach</name>
    <name type="synonym">Blatta americana</name>
    <dbReference type="NCBI Taxonomy" id="6978"/>
    <lineage>
        <taxon>Eukaryota</taxon>
        <taxon>Metazoa</taxon>
        <taxon>Ecdysozoa</taxon>
        <taxon>Arthropoda</taxon>
        <taxon>Hexapoda</taxon>
        <taxon>Insecta</taxon>
        <taxon>Pterygota</taxon>
        <taxon>Neoptera</taxon>
        <taxon>Polyneoptera</taxon>
        <taxon>Dictyoptera</taxon>
        <taxon>Blattodea</taxon>
        <taxon>Blattoidea</taxon>
        <taxon>Blattidae</taxon>
        <taxon>Blattinae</taxon>
        <taxon>Periplaneta</taxon>
    </lineage>
</organism>
<accession>A0ABQ8TFM4</accession>
<proteinExistence type="inferred from homology"/>
<dbReference type="Gene3D" id="2.60.40.420">
    <property type="entry name" value="Cupredoxins - blue copper proteins"/>
    <property type="match status" value="3"/>
</dbReference>
<dbReference type="PROSITE" id="PS50878">
    <property type="entry name" value="RT_POL"/>
    <property type="match status" value="1"/>
</dbReference>
<dbReference type="InterPro" id="IPR001117">
    <property type="entry name" value="Cu-oxidase_2nd"/>
</dbReference>
<comment type="caution">
    <text evidence="7">The sequence shown here is derived from an EMBL/GenBank/DDBJ whole genome shotgun (WGS) entry which is preliminary data.</text>
</comment>
<evidence type="ECO:0000256" key="3">
    <source>
        <dbReference type="ARBA" id="ARBA00023002"/>
    </source>
</evidence>
<feature type="domain" description="Reverse transcriptase" evidence="5">
    <location>
        <begin position="863"/>
        <end position="1130"/>
    </location>
</feature>
<dbReference type="Pfam" id="PF00394">
    <property type="entry name" value="Cu-oxidase"/>
    <property type="match status" value="1"/>
</dbReference>
<evidence type="ECO:0000259" key="6">
    <source>
        <dbReference type="PROSITE" id="PS50879"/>
    </source>
</evidence>
<evidence type="ECO:0000256" key="1">
    <source>
        <dbReference type="ARBA" id="ARBA00010609"/>
    </source>
</evidence>